<organism evidence="3 4">
    <name type="scientific">Pseudolysinimonas yzui</name>
    <dbReference type="NCBI Taxonomy" id="2708254"/>
    <lineage>
        <taxon>Bacteria</taxon>
        <taxon>Bacillati</taxon>
        <taxon>Actinomycetota</taxon>
        <taxon>Actinomycetes</taxon>
        <taxon>Micrococcales</taxon>
        <taxon>Microbacteriaceae</taxon>
        <taxon>Pseudolysinimonas</taxon>
    </lineage>
</organism>
<dbReference type="AlphaFoldDB" id="A0A8J3GQD2"/>
<feature type="domain" description="Protein-glutamine gamma-glutamyltransferase-like C-terminal" evidence="2">
    <location>
        <begin position="140"/>
        <end position="209"/>
    </location>
</feature>
<name>A0A8J3GQD2_9MICO</name>
<evidence type="ECO:0000313" key="3">
    <source>
        <dbReference type="EMBL" id="GHF15720.1"/>
    </source>
</evidence>
<dbReference type="Pfam" id="PF13559">
    <property type="entry name" value="DUF4129"/>
    <property type="match status" value="1"/>
</dbReference>
<keyword evidence="1" id="KW-1133">Transmembrane helix</keyword>
<dbReference type="EMBL" id="BNAI01000002">
    <property type="protein sequence ID" value="GHF15720.1"/>
    <property type="molecule type" value="Genomic_DNA"/>
</dbReference>
<reference evidence="3" key="1">
    <citation type="journal article" date="2014" name="Int. J. Syst. Evol. Microbiol.">
        <title>Complete genome sequence of Corynebacterium casei LMG S-19264T (=DSM 44701T), isolated from a smear-ripened cheese.</title>
        <authorList>
            <consortium name="US DOE Joint Genome Institute (JGI-PGF)"/>
            <person name="Walter F."/>
            <person name="Albersmeier A."/>
            <person name="Kalinowski J."/>
            <person name="Ruckert C."/>
        </authorList>
    </citation>
    <scope>NUCLEOTIDE SEQUENCE</scope>
    <source>
        <strain evidence="3">CGMCC 1.16548</strain>
    </source>
</reference>
<proteinExistence type="predicted"/>
<evidence type="ECO:0000259" key="2">
    <source>
        <dbReference type="Pfam" id="PF13559"/>
    </source>
</evidence>
<keyword evidence="4" id="KW-1185">Reference proteome</keyword>
<gene>
    <name evidence="3" type="ORF">GCM10011600_15960</name>
</gene>
<accession>A0A8J3GQD2</accession>
<comment type="caution">
    <text evidence="3">The sequence shown here is derived from an EMBL/GenBank/DDBJ whole genome shotgun (WGS) entry which is preliminary data.</text>
</comment>
<protein>
    <recommendedName>
        <fullName evidence="2">Protein-glutamine gamma-glutamyltransferase-like C-terminal domain-containing protein</fullName>
    </recommendedName>
</protein>
<dbReference type="Proteomes" id="UP000617531">
    <property type="component" value="Unassembled WGS sequence"/>
</dbReference>
<dbReference type="InterPro" id="IPR025403">
    <property type="entry name" value="TgpA-like_C"/>
</dbReference>
<dbReference type="RefSeq" id="WP_191282922.1">
    <property type="nucleotide sequence ID" value="NZ_BNAI01000002.1"/>
</dbReference>
<keyword evidence="1" id="KW-0472">Membrane</keyword>
<feature type="transmembrane region" description="Helical" evidence="1">
    <location>
        <begin position="73"/>
        <end position="95"/>
    </location>
</feature>
<keyword evidence="1" id="KW-0812">Transmembrane</keyword>
<reference evidence="3" key="2">
    <citation type="submission" date="2020-09" db="EMBL/GenBank/DDBJ databases">
        <authorList>
            <person name="Sun Q."/>
            <person name="Zhou Y."/>
        </authorList>
    </citation>
    <scope>NUCLEOTIDE SEQUENCE</scope>
    <source>
        <strain evidence="3">CGMCC 1.16548</strain>
    </source>
</reference>
<sequence>MTPPTPRLDVPVDPDDEQARRWLEDELGRGDAEYQPPEAPGWWQDFLAWLESLFSGLGGSEAPTPAFQTGQTVGIVALIVLLIALLVVAFAIFGLPRLRKRSKVTGDLFGEDDDRSALQLRTAAQRAADAGDYTEAFIELFRSLARDLAERGIVLTFPGTTARDFARRTGLVFPAAADRLAEAAVVFDDLRYLGVVGTREQWRRMSALDAELRAARRPRVRAAEALGRADVTAAAGEASR</sequence>
<evidence type="ECO:0000256" key="1">
    <source>
        <dbReference type="SAM" id="Phobius"/>
    </source>
</evidence>
<evidence type="ECO:0000313" key="4">
    <source>
        <dbReference type="Proteomes" id="UP000617531"/>
    </source>
</evidence>